<dbReference type="InterPro" id="IPR012341">
    <property type="entry name" value="6hp_glycosidase-like_sf"/>
</dbReference>
<dbReference type="eggNOG" id="COG3408">
    <property type="taxonomic scope" value="Bacteria"/>
</dbReference>
<dbReference type="GO" id="GO:0005975">
    <property type="term" value="P:carbohydrate metabolic process"/>
    <property type="evidence" value="ECO:0007669"/>
    <property type="project" value="InterPro"/>
</dbReference>
<dbReference type="SUPFAM" id="SSF48208">
    <property type="entry name" value="Six-hairpin glycosidases"/>
    <property type="match status" value="1"/>
</dbReference>
<accession>A0A087D3I2</accession>
<dbReference type="Pfam" id="PF22422">
    <property type="entry name" value="MGH1-like_GH"/>
    <property type="match status" value="1"/>
</dbReference>
<gene>
    <name evidence="3" type="ORF">BSCA_0419</name>
</gene>
<feature type="domain" description="Mannosylglycerate hydrolase MGH1-like glycoside hydrolase" evidence="2">
    <location>
        <begin position="381"/>
        <end position="608"/>
    </location>
</feature>
<comment type="caution">
    <text evidence="3">The sequence shown here is derived from an EMBL/GenBank/DDBJ whole genome shotgun (WGS) entry which is preliminary data.</text>
</comment>
<dbReference type="EMBL" id="JGZO01000034">
    <property type="protein sequence ID" value="KFI90082.1"/>
    <property type="molecule type" value="Genomic_DNA"/>
</dbReference>
<proteinExistence type="predicted"/>
<feature type="domain" description="Putative glycogen debranching enzyme N-terminal" evidence="1">
    <location>
        <begin position="22"/>
        <end position="222"/>
    </location>
</feature>
<dbReference type="Gene3D" id="1.50.10.10">
    <property type="match status" value="1"/>
</dbReference>
<dbReference type="RefSeq" id="WP_033518493.1">
    <property type="nucleotide sequence ID" value="NZ_CAUPKV010000008.1"/>
</dbReference>
<dbReference type="Proteomes" id="UP000029033">
    <property type="component" value="Unassembled WGS sequence"/>
</dbReference>
<dbReference type="InterPro" id="IPR032856">
    <property type="entry name" value="GDE_N_bis"/>
</dbReference>
<evidence type="ECO:0000313" key="3">
    <source>
        <dbReference type="EMBL" id="KFI90082.1"/>
    </source>
</evidence>
<name>A0A087D3I2_9BIFI</name>
<dbReference type="Pfam" id="PF14742">
    <property type="entry name" value="GDE_N_bis"/>
    <property type="match status" value="1"/>
</dbReference>
<keyword evidence="4" id="KW-1185">Reference proteome</keyword>
<evidence type="ECO:0000259" key="2">
    <source>
        <dbReference type="Pfam" id="PF22422"/>
    </source>
</evidence>
<evidence type="ECO:0000313" key="4">
    <source>
        <dbReference type="Proteomes" id="UP000029033"/>
    </source>
</evidence>
<evidence type="ECO:0000259" key="1">
    <source>
        <dbReference type="Pfam" id="PF14742"/>
    </source>
</evidence>
<sequence>MTNTTEQVRQPWMHDMKPLVVAPAQLWSDADGAVDAREPHAGAASIAGFYVGDTRLISRIVPAVNGETPTALAWHSPGTGRSVTSMVARNIDGPTVDPQIRVDERRELAPDALAERFVLRSNLDVDREIEFSVRLRFDMASMQEVKGGAPSAAARDGKVSVALEEGGRVARASYGDLVVAVAPTQADGAQGDEPASISVDGLEIGVVWRLSVPARGTADAGVHIAVSAPRNAVSAAHADCPWANVRVASADNRVADWVNASLRDLDGLRMSIPALPNDEFLAAGAPWFFTLFGRDSLWAARFMLPLTTRTAMGTLRTLAHFQATASDPQTNADPGKIMHELRAEPLVQTGAFDDGTALPPLYYGTIDATELWIILLAEAARWGAPESEVRALLPNLEAAMAWMRDWGDCDGDGFLEYIDRTGHGLSNQGWKDSGDSVRWNDGRIAEGPIALCEVQGYAYQAAVLGADLLERFGRPGAGEWREWAARLKTRFNEAFWVNDGQGRYPAIALDVNKKPVDSLTSNVGHLLGTGILDEDSVRDVVARLSGDDMLSGYGVRTMSSLAGGYWPQSYHCGSVWAHDSAIVMNGLRAEGYVDEALRVAEGLVAAAASFGYQIPELYSGDPAVDADGVAAGGPAAYPAACHPQAWSAASSVCVLALLLGLEPDVGAGADAPVDSPLARGLRLER</sequence>
<dbReference type="GeneID" id="85166852"/>
<organism evidence="3 4">
    <name type="scientific">Bifidobacterium scardovii</name>
    <dbReference type="NCBI Taxonomy" id="158787"/>
    <lineage>
        <taxon>Bacteria</taxon>
        <taxon>Bacillati</taxon>
        <taxon>Actinomycetota</taxon>
        <taxon>Actinomycetes</taxon>
        <taxon>Bifidobacteriales</taxon>
        <taxon>Bifidobacteriaceae</taxon>
        <taxon>Bifidobacterium</taxon>
    </lineage>
</organism>
<reference evidence="3 4" key="1">
    <citation type="submission" date="2014-03" db="EMBL/GenBank/DDBJ databases">
        <title>Genomics of Bifidobacteria.</title>
        <authorList>
            <person name="Ventura M."/>
            <person name="Milani C."/>
            <person name="Lugli G.A."/>
        </authorList>
    </citation>
    <scope>NUCLEOTIDE SEQUENCE [LARGE SCALE GENOMIC DNA]</scope>
    <source>
        <strain evidence="3 4">LMG 21589</strain>
    </source>
</reference>
<dbReference type="InterPro" id="IPR054491">
    <property type="entry name" value="MGH1-like_GH"/>
</dbReference>
<dbReference type="AlphaFoldDB" id="A0A087D3I2"/>
<protein>
    <submittedName>
        <fullName evidence="3">Amylo-alpha-1,6-glucosidase</fullName>
    </submittedName>
</protein>
<dbReference type="InterPro" id="IPR008928">
    <property type="entry name" value="6-hairpin_glycosidase_sf"/>
</dbReference>
<dbReference type="STRING" id="158787.BSCA_0419"/>